<feature type="domain" description="RelA/SpoT" evidence="2">
    <location>
        <begin position="42"/>
        <end position="168"/>
    </location>
</feature>
<accession>A0A521EYE9</accession>
<name>A0A521EYE9_9FLAO</name>
<dbReference type="SUPFAM" id="SSF81301">
    <property type="entry name" value="Nucleotidyltransferase"/>
    <property type="match status" value="1"/>
</dbReference>
<dbReference type="Gene3D" id="1.10.287.860">
    <property type="entry name" value="Nucleotidyltransferase"/>
    <property type="match status" value="1"/>
</dbReference>
<dbReference type="GO" id="GO:0015969">
    <property type="term" value="P:guanosine tetraphosphate metabolic process"/>
    <property type="evidence" value="ECO:0007669"/>
    <property type="project" value="InterPro"/>
</dbReference>
<dbReference type="Proteomes" id="UP000319267">
    <property type="component" value="Unassembled WGS sequence"/>
</dbReference>
<dbReference type="Pfam" id="PF04607">
    <property type="entry name" value="RelA_SpoT"/>
    <property type="match status" value="1"/>
</dbReference>
<dbReference type="PANTHER" id="PTHR41773:SF1">
    <property type="entry name" value="RELA_SPOT DOMAIN-CONTAINING PROTEIN"/>
    <property type="match status" value="1"/>
</dbReference>
<dbReference type="InterPro" id="IPR007685">
    <property type="entry name" value="RelA_SpoT"/>
</dbReference>
<dbReference type="CDD" id="cd05399">
    <property type="entry name" value="NT_Rel-Spo_like"/>
    <property type="match status" value="1"/>
</dbReference>
<evidence type="ECO:0000313" key="4">
    <source>
        <dbReference type="Proteomes" id="UP000319267"/>
    </source>
</evidence>
<dbReference type="SMART" id="SM00954">
    <property type="entry name" value="RelA_SpoT"/>
    <property type="match status" value="1"/>
</dbReference>
<dbReference type="OrthoDB" id="9801824at2"/>
<feature type="coiled-coil region" evidence="1">
    <location>
        <begin position="1"/>
        <end position="28"/>
    </location>
</feature>
<dbReference type="RefSeq" id="WP_111376717.1">
    <property type="nucleotide sequence ID" value="NZ_CP043612.1"/>
</dbReference>
<organism evidence="3 4">
    <name type="scientific">Flavobacterium nitrogenifigens</name>
    <dbReference type="NCBI Taxonomy" id="1617283"/>
    <lineage>
        <taxon>Bacteria</taxon>
        <taxon>Pseudomonadati</taxon>
        <taxon>Bacteroidota</taxon>
        <taxon>Flavobacteriia</taxon>
        <taxon>Flavobacteriales</taxon>
        <taxon>Flavobacteriaceae</taxon>
        <taxon>Flavobacterium</taxon>
    </lineage>
</organism>
<evidence type="ECO:0000259" key="2">
    <source>
        <dbReference type="SMART" id="SM00954"/>
    </source>
</evidence>
<proteinExistence type="predicted"/>
<keyword evidence="4" id="KW-1185">Reference proteome</keyword>
<gene>
    <name evidence="3" type="ORF">SAMN06265220_105278</name>
</gene>
<dbReference type="PANTHER" id="PTHR41773">
    <property type="entry name" value="GTP PYROPHOSPHATASE-RELATED"/>
    <property type="match status" value="1"/>
</dbReference>
<evidence type="ECO:0000313" key="3">
    <source>
        <dbReference type="EMBL" id="SMO88978.1"/>
    </source>
</evidence>
<dbReference type="AlphaFoldDB" id="A0A521EYE9"/>
<protein>
    <submittedName>
        <fullName evidence="3">PpGpp synthetase catalytic domain-containing protein (RelA/SpoT-type nucleotidyltranferase)</fullName>
    </submittedName>
</protein>
<dbReference type="InterPro" id="IPR043519">
    <property type="entry name" value="NT_sf"/>
</dbReference>
<evidence type="ECO:0000256" key="1">
    <source>
        <dbReference type="SAM" id="Coils"/>
    </source>
</evidence>
<dbReference type="Gene3D" id="3.30.460.10">
    <property type="entry name" value="Beta Polymerase, domain 2"/>
    <property type="match status" value="1"/>
</dbReference>
<reference evidence="3 4" key="1">
    <citation type="submission" date="2017-05" db="EMBL/GenBank/DDBJ databases">
        <authorList>
            <person name="Varghese N."/>
            <person name="Submissions S."/>
        </authorList>
    </citation>
    <scope>NUCLEOTIDE SEQUENCE [LARGE SCALE GENOMIC DNA]</scope>
    <source>
        <strain evidence="3 4">DSM 29982</strain>
    </source>
</reference>
<dbReference type="EMBL" id="FXTQ01000005">
    <property type="protein sequence ID" value="SMO88978.1"/>
    <property type="molecule type" value="Genomic_DNA"/>
</dbReference>
<sequence length="351" mass="41275">MHKLTQQYKSAIKKYEDYKRKAENLILELLIQNNLNYHKIESRIKDISKLDEKIYRKDEKYSSLDEITDLVGVRVITYLEDDVDKVADIISKEFTLDHNNSIDKRMLDSDKFGYRSLHYVISLTNERKNLTEYKRFKDIKIELQIRSILQHAWAEIEHDIGYKSEQAIPTLFKRNFYRVAALLETADIEFVNIKKGLQNYETNIASSIERDPENVEINATSLKSFILSNKDVKEIDEKICEVSGCKLANHQNIDIENHVKRLLFLNIDTIKKLEEEIIENKEKIINFASEWLKDKIPGSFDKGISLFYLCYVLAGKSKDVEFANYYYSNTIDEEPNTKIGEEIIETYKRII</sequence>
<keyword evidence="1" id="KW-0175">Coiled coil</keyword>